<dbReference type="Gramene" id="scaffold_304264.1">
    <property type="protein sequence ID" value="scaffold_304264.1"/>
    <property type="gene ID" value="scaffold_304264.1"/>
</dbReference>
<dbReference type="Proteomes" id="UP000008694">
    <property type="component" value="Unassembled WGS sequence"/>
</dbReference>
<reference evidence="2" key="1">
    <citation type="journal article" date="2011" name="Nat. Genet.">
        <title>The Arabidopsis lyrata genome sequence and the basis of rapid genome size change.</title>
        <authorList>
            <person name="Hu T.T."/>
            <person name="Pattyn P."/>
            <person name="Bakker E.G."/>
            <person name="Cao J."/>
            <person name="Cheng J.-F."/>
            <person name="Clark R.M."/>
            <person name="Fahlgren N."/>
            <person name="Fawcett J.A."/>
            <person name="Grimwood J."/>
            <person name="Gundlach H."/>
            <person name="Haberer G."/>
            <person name="Hollister J.D."/>
            <person name="Ossowski S."/>
            <person name="Ottilar R.P."/>
            <person name="Salamov A.A."/>
            <person name="Schneeberger K."/>
            <person name="Spannagl M."/>
            <person name="Wang X."/>
            <person name="Yang L."/>
            <person name="Nasrallah M.E."/>
            <person name="Bergelson J."/>
            <person name="Carrington J.C."/>
            <person name="Gaut B.S."/>
            <person name="Schmutz J."/>
            <person name="Mayer K.F.X."/>
            <person name="Van de Peer Y."/>
            <person name="Grigoriev I.V."/>
            <person name="Nordborg M."/>
            <person name="Weigel D."/>
            <person name="Guo Y.-L."/>
        </authorList>
    </citation>
    <scope>NUCLEOTIDE SEQUENCE [LARGE SCALE GENOMIC DNA]</scope>
    <source>
        <strain evidence="2">cv. MN47</strain>
    </source>
</reference>
<evidence type="ECO:0000313" key="1">
    <source>
        <dbReference type="EMBL" id="EFH62476.1"/>
    </source>
</evidence>
<sequence length="68" mass="8163">MREKRQSQRTETAVPHTRKGNDKFLWRNIRVRSPLVPRAKVVWNKECVPRFSLIAWMSLLARFPKRMG</sequence>
<name>D7L156_ARALL</name>
<evidence type="ECO:0008006" key="3">
    <source>
        <dbReference type="Google" id="ProtNLM"/>
    </source>
</evidence>
<evidence type="ECO:0000313" key="2">
    <source>
        <dbReference type="Proteomes" id="UP000008694"/>
    </source>
</evidence>
<proteinExistence type="predicted"/>
<organism evidence="2">
    <name type="scientific">Arabidopsis lyrata subsp. lyrata</name>
    <name type="common">Lyre-leaved rock-cress</name>
    <dbReference type="NCBI Taxonomy" id="81972"/>
    <lineage>
        <taxon>Eukaryota</taxon>
        <taxon>Viridiplantae</taxon>
        <taxon>Streptophyta</taxon>
        <taxon>Embryophyta</taxon>
        <taxon>Tracheophyta</taxon>
        <taxon>Spermatophyta</taxon>
        <taxon>Magnoliopsida</taxon>
        <taxon>eudicotyledons</taxon>
        <taxon>Gunneridae</taxon>
        <taxon>Pentapetalae</taxon>
        <taxon>rosids</taxon>
        <taxon>malvids</taxon>
        <taxon>Brassicales</taxon>
        <taxon>Brassicaceae</taxon>
        <taxon>Camelineae</taxon>
        <taxon>Arabidopsis</taxon>
    </lineage>
</organism>
<gene>
    <name evidence="1" type="ORF">ARALYDRAFT_900294</name>
</gene>
<dbReference type="AlphaFoldDB" id="D7L156"/>
<dbReference type="eggNOG" id="KOG1075">
    <property type="taxonomic scope" value="Eukaryota"/>
</dbReference>
<accession>D7L156</accession>
<dbReference type="EMBL" id="GL348715">
    <property type="protein sequence ID" value="EFH62476.1"/>
    <property type="molecule type" value="Genomic_DNA"/>
</dbReference>
<protein>
    <recommendedName>
        <fullName evidence="3">Reverse transcriptase zinc-binding domain-containing protein</fullName>
    </recommendedName>
</protein>
<keyword evidence="2" id="KW-1185">Reference proteome</keyword>
<dbReference type="HOGENOM" id="CLU_2797405_0_0_1"/>